<gene>
    <name evidence="3" type="ORF">C4K88_06245</name>
</gene>
<feature type="domain" description="DNA-binding protein Rv2175c wHTH" evidence="2">
    <location>
        <begin position="10"/>
        <end position="55"/>
    </location>
</feature>
<proteinExistence type="predicted"/>
<dbReference type="Pfam" id="PF18367">
    <property type="entry name" value="Rv2175c_C"/>
    <property type="match status" value="1"/>
</dbReference>
<dbReference type="Pfam" id="PF21531">
    <property type="entry name" value="Rv2175c_wHTH"/>
    <property type="match status" value="1"/>
</dbReference>
<organism evidence="3 4">
    <name type="scientific">Arthrobacter pityocampae</name>
    <dbReference type="NCBI Taxonomy" id="547334"/>
    <lineage>
        <taxon>Bacteria</taxon>
        <taxon>Bacillati</taxon>
        <taxon>Actinomycetota</taxon>
        <taxon>Actinomycetes</taxon>
        <taxon>Micrococcales</taxon>
        <taxon>Micrococcaceae</taxon>
        <taxon>Arthrobacter</taxon>
    </lineage>
</organism>
<evidence type="ECO:0000313" key="3">
    <source>
        <dbReference type="EMBL" id="PPB50251.1"/>
    </source>
</evidence>
<comment type="caution">
    <text evidence="3">The sequence shown here is derived from an EMBL/GenBank/DDBJ whole genome shotgun (WGS) entry which is preliminary data.</text>
</comment>
<dbReference type="Proteomes" id="UP000239297">
    <property type="component" value="Unassembled WGS sequence"/>
</dbReference>
<evidence type="ECO:0000259" key="2">
    <source>
        <dbReference type="Pfam" id="PF21531"/>
    </source>
</evidence>
<dbReference type="InterPro" id="IPR048576">
    <property type="entry name" value="Rv2175c_wHTH"/>
</dbReference>
<dbReference type="EMBL" id="PRKW01000002">
    <property type="protein sequence ID" value="PPB50251.1"/>
    <property type="molecule type" value="Genomic_DNA"/>
</dbReference>
<dbReference type="GO" id="GO:0003677">
    <property type="term" value="F:DNA binding"/>
    <property type="evidence" value="ECO:0007669"/>
    <property type="project" value="UniProtKB-KW"/>
</dbReference>
<name>A0A2S5J0D8_9MICC</name>
<evidence type="ECO:0000259" key="1">
    <source>
        <dbReference type="Pfam" id="PF18367"/>
    </source>
</evidence>
<accession>A0A2S5J0D8</accession>
<sequence length="117" mass="13021">MTELEQLVPAWLNLPEVAEALDLPITRVHSLISERALVSVRIGERNIRSVPADFLMDGGVLDSLKGTVVVLADSGYGDEDIIRWLYAEDESLPGRPIDALREGRKTEIRRRAQAAAW</sequence>
<keyword evidence="3" id="KW-0238">DNA-binding</keyword>
<dbReference type="RefSeq" id="WP_104120741.1">
    <property type="nucleotide sequence ID" value="NZ_JBHOFP010000006.1"/>
</dbReference>
<keyword evidence="4" id="KW-1185">Reference proteome</keyword>
<dbReference type="AlphaFoldDB" id="A0A2S5J0D8"/>
<dbReference type="InterPro" id="IPR041098">
    <property type="entry name" value="Rv2175c_C"/>
</dbReference>
<feature type="domain" description="Rv2175c C-terminal" evidence="1">
    <location>
        <begin position="62"/>
        <end position="116"/>
    </location>
</feature>
<dbReference type="OrthoDB" id="3784042at2"/>
<reference evidence="3 4" key="1">
    <citation type="journal article" date="2014" name="Int. J. Syst. Evol. Microbiol.">
        <title>Arthrobacter pityocampae sp. nov., isolated from Thaumetopoea pityocampa (Lep., Thaumetopoeidae).</title>
        <authorList>
            <person name="Ince I.A."/>
            <person name="Demirbag Z."/>
            <person name="Kati H."/>
        </authorList>
    </citation>
    <scope>NUCLEOTIDE SEQUENCE [LARGE SCALE GENOMIC DNA]</scope>
    <source>
        <strain evidence="3 4">Tp2</strain>
    </source>
</reference>
<evidence type="ECO:0000313" key="4">
    <source>
        <dbReference type="Proteomes" id="UP000239297"/>
    </source>
</evidence>
<protein>
    <submittedName>
        <fullName evidence="3">DNA-binding protein</fullName>
    </submittedName>
</protein>